<dbReference type="GO" id="GO:0005634">
    <property type="term" value="C:nucleus"/>
    <property type="evidence" value="ECO:0007669"/>
    <property type="project" value="UniProtKB-SubCell"/>
</dbReference>
<dbReference type="GO" id="GO:0009736">
    <property type="term" value="P:cytokinin-activated signaling pathway"/>
    <property type="evidence" value="ECO:0007669"/>
    <property type="project" value="UniProtKB-KW"/>
</dbReference>
<feature type="compositionally biased region" description="Polar residues" evidence="13">
    <location>
        <begin position="143"/>
        <end position="175"/>
    </location>
</feature>
<keyword evidence="5 11" id="KW-0902">Two-component regulatory system</keyword>
<feature type="modified residue" description="4-aspartylphosphate" evidence="12">
    <location>
        <position position="72"/>
    </location>
</feature>
<evidence type="ECO:0000259" key="15">
    <source>
        <dbReference type="PROSITE" id="PS51294"/>
    </source>
</evidence>
<dbReference type="InterPro" id="IPR045279">
    <property type="entry name" value="ARR-like"/>
</dbReference>
<dbReference type="SUPFAM" id="SSF52172">
    <property type="entry name" value="CheY-like"/>
    <property type="match status" value="1"/>
</dbReference>
<evidence type="ECO:0000256" key="3">
    <source>
        <dbReference type="ARBA" id="ARBA00022553"/>
    </source>
</evidence>
<reference evidence="16" key="1">
    <citation type="submission" date="2023-05" db="EMBL/GenBank/DDBJ databases">
        <authorList>
            <person name="Huff M."/>
        </authorList>
    </citation>
    <scope>NUCLEOTIDE SEQUENCE</scope>
</reference>
<dbReference type="AlphaFoldDB" id="A0AAD2DWF6"/>
<evidence type="ECO:0000259" key="14">
    <source>
        <dbReference type="PROSITE" id="PS50110"/>
    </source>
</evidence>
<dbReference type="GO" id="GO:0003700">
    <property type="term" value="F:DNA-binding transcription factor activity"/>
    <property type="evidence" value="ECO:0007669"/>
    <property type="project" value="UniProtKB-UniRule"/>
</dbReference>
<dbReference type="PANTHER" id="PTHR43874">
    <property type="entry name" value="TWO-COMPONENT RESPONSE REGULATOR"/>
    <property type="match status" value="1"/>
</dbReference>
<keyword evidence="8 11" id="KW-0010">Activator</keyword>
<evidence type="ECO:0000256" key="13">
    <source>
        <dbReference type="SAM" id="MobiDB-lite"/>
    </source>
</evidence>
<dbReference type="InterPro" id="IPR011006">
    <property type="entry name" value="CheY-like_superfamily"/>
</dbReference>
<dbReference type="Gene3D" id="1.10.10.60">
    <property type="entry name" value="Homeodomain-like"/>
    <property type="match status" value="1"/>
</dbReference>
<dbReference type="InterPro" id="IPR017930">
    <property type="entry name" value="Myb_dom"/>
</dbReference>
<feature type="region of interest" description="Disordered" evidence="13">
    <location>
        <begin position="404"/>
        <end position="423"/>
    </location>
</feature>
<dbReference type="Gene3D" id="3.40.50.2300">
    <property type="match status" value="1"/>
</dbReference>
<proteinExistence type="inferred from homology"/>
<dbReference type="EMBL" id="OU503043">
    <property type="protein sequence ID" value="CAI9765775.1"/>
    <property type="molecule type" value="Genomic_DNA"/>
</dbReference>
<dbReference type="Pfam" id="PF00249">
    <property type="entry name" value="Myb_DNA-binding"/>
    <property type="match status" value="1"/>
</dbReference>
<dbReference type="InterPro" id="IPR006447">
    <property type="entry name" value="Myb_dom_plants"/>
</dbReference>
<evidence type="ECO:0000256" key="2">
    <source>
        <dbReference type="ARBA" id="ARBA00006015"/>
    </source>
</evidence>
<dbReference type="PROSITE" id="PS51294">
    <property type="entry name" value="HTH_MYB"/>
    <property type="match status" value="1"/>
</dbReference>
<evidence type="ECO:0000256" key="4">
    <source>
        <dbReference type="ARBA" id="ARBA00022864"/>
    </source>
</evidence>
<dbReference type="InterPro" id="IPR001005">
    <property type="entry name" value="SANT/Myb"/>
</dbReference>
<comment type="function">
    <text evidence="11">Transcriptional activator that binds specific DNA sequence.</text>
</comment>
<dbReference type="PANTHER" id="PTHR43874:SF205">
    <property type="entry name" value="TWO-COMPONENT RESPONSE REGULATOR ORR23"/>
    <property type="match status" value="1"/>
</dbReference>
<evidence type="ECO:0000313" key="17">
    <source>
        <dbReference type="Proteomes" id="UP000834106"/>
    </source>
</evidence>
<dbReference type="SMART" id="SM00448">
    <property type="entry name" value="REC"/>
    <property type="match status" value="1"/>
</dbReference>
<name>A0AAD2DWF6_9LAMI</name>
<accession>A0AAD2DWF6</accession>
<dbReference type="PROSITE" id="PS50110">
    <property type="entry name" value="RESPONSE_REGULATORY"/>
    <property type="match status" value="1"/>
</dbReference>
<keyword evidence="3 12" id="KW-0597">Phosphoprotein</keyword>
<dbReference type="InterPro" id="IPR017053">
    <property type="entry name" value="Response_reg_B-typ_pln"/>
</dbReference>
<evidence type="ECO:0000313" key="16">
    <source>
        <dbReference type="EMBL" id="CAI9765775.1"/>
    </source>
</evidence>
<dbReference type="InterPro" id="IPR001789">
    <property type="entry name" value="Sig_transdc_resp-reg_receiver"/>
</dbReference>
<gene>
    <name evidence="16" type="ORF">FPE_LOCUS13205</name>
</gene>
<dbReference type="GO" id="GO:0003677">
    <property type="term" value="F:DNA binding"/>
    <property type="evidence" value="ECO:0007669"/>
    <property type="project" value="UniProtKB-KW"/>
</dbReference>
<keyword evidence="6 11" id="KW-0805">Transcription regulation</keyword>
<evidence type="ECO:0000256" key="1">
    <source>
        <dbReference type="ARBA" id="ARBA00004123"/>
    </source>
</evidence>
<dbReference type="Proteomes" id="UP000834106">
    <property type="component" value="Chromosome 8"/>
</dbReference>
<dbReference type="PIRSF" id="PIRSF036392">
    <property type="entry name" value="RR_ARR_type-B"/>
    <property type="match status" value="1"/>
</dbReference>
<feature type="domain" description="Response regulatory" evidence="14">
    <location>
        <begin position="21"/>
        <end position="136"/>
    </location>
</feature>
<keyword evidence="4" id="KW-0932">Cytokinin signaling pathway</keyword>
<keyword evidence="17" id="KW-1185">Reference proteome</keyword>
<evidence type="ECO:0000256" key="11">
    <source>
        <dbReference type="PIRNR" id="PIRNR036392"/>
    </source>
</evidence>
<feature type="compositionally biased region" description="Acidic residues" evidence="13">
    <location>
        <begin position="183"/>
        <end position="196"/>
    </location>
</feature>
<dbReference type="GO" id="GO:0000160">
    <property type="term" value="P:phosphorelay signal transduction system"/>
    <property type="evidence" value="ECO:0007669"/>
    <property type="project" value="UniProtKB-KW"/>
</dbReference>
<keyword evidence="9 11" id="KW-0804">Transcription</keyword>
<feature type="domain" description="HTH myb-type" evidence="15">
    <location>
        <begin position="199"/>
        <end position="258"/>
    </location>
</feature>
<keyword evidence="10 11" id="KW-0539">Nucleus</keyword>
<feature type="region of interest" description="Disordered" evidence="13">
    <location>
        <begin position="139"/>
        <end position="200"/>
    </location>
</feature>
<sequence length="693" mass="76226">MTAEEIRAEAGNYDKFPVGLRVLAVDDDPICLKLLETLLRKCQYHVTTTSRARMALKMLRENKDRFDLVISDVHMPDMDGFKLLEHVGLEMDLPVIMLSANSDPKLVMKGVNHGACDYLVKPIRIEELRNIWQHVIRRKKPDSNSQNKSTAQDKANQASGGTGTSLVGNPDQNGKLNRKRKDDEDESDDNEHENEDAATQKKPRVVWSIELHRKFVAAVNQLGIEKAVPKRILDMMNVEGLTRENVASHLQKYRLYLKRISSVATRQANMAAALGIKDSPFMRMSSLDGLGDFRTLAGSGRFANAALPPYTTRLNSPAGVNLRGLTPSTLIQPNVAQNYSNSISALGKIHPAISAANQNASLFQEIPSSLELNQLQQSGCTTGIGNFNSMNDPRMLTASSTFKDPREAVGSSSNSLIPAPNNPMVQHGDSQLTLNGGEFENQSSLNMVPFNAEPYNVGVNCSSNFLDNSKCNENWQSANQLPKLQSISLISTDPFHGQMALNRVRDNNSSNGPQLQHNPFDISSTTMVSESPKDSREVQCQEGLVGNILHNMNQAPNQGWGEQKQNYSLTSNNAFGSLNSHIPSNGIASPLGQGLDQSNGIFNGKMDMFLSGQSNEGASTLMQQNEIEISTTGSRMRSNGNFLLEQTKLRGGFVPQSYHSLDDLMNVMIKREQDGTMSDGDFGFDNYSFGEVI</sequence>
<organism evidence="16 17">
    <name type="scientific">Fraxinus pennsylvanica</name>
    <dbReference type="NCBI Taxonomy" id="56036"/>
    <lineage>
        <taxon>Eukaryota</taxon>
        <taxon>Viridiplantae</taxon>
        <taxon>Streptophyta</taxon>
        <taxon>Embryophyta</taxon>
        <taxon>Tracheophyta</taxon>
        <taxon>Spermatophyta</taxon>
        <taxon>Magnoliopsida</taxon>
        <taxon>eudicotyledons</taxon>
        <taxon>Gunneridae</taxon>
        <taxon>Pentapetalae</taxon>
        <taxon>asterids</taxon>
        <taxon>lamiids</taxon>
        <taxon>Lamiales</taxon>
        <taxon>Oleaceae</taxon>
        <taxon>Oleeae</taxon>
        <taxon>Fraxinus</taxon>
    </lineage>
</organism>
<evidence type="ECO:0000256" key="5">
    <source>
        <dbReference type="ARBA" id="ARBA00023012"/>
    </source>
</evidence>
<evidence type="ECO:0000256" key="12">
    <source>
        <dbReference type="PROSITE-ProRule" id="PRU00169"/>
    </source>
</evidence>
<evidence type="ECO:0000256" key="8">
    <source>
        <dbReference type="ARBA" id="ARBA00023159"/>
    </source>
</evidence>
<dbReference type="SUPFAM" id="SSF46689">
    <property type="entry name" value="Homeodomain-like"/>
    <property type="match status" value="1"/>
</dbReference>
<evidence type="ECO:0000256" key="10">
    <source>
        <dbReference type="ARBA" id="ARBA00023242"/>
    </source>
</evidence>
<comment type="similarity">
    <text evidence="2">Belongs to the ARR family. Type-B subfamily.</text>
</comment>
<dbReference type="Pfam" id="PF00072">
    <property type="entry name" value="Response_reg"/>
    <property type="match status" value="1"/>
</dbReference>
<evidence type="ECO:0000256" key="6">
    <source>
        <dbReference type="ARBA" id="ARBA00023015"/>
    </source>
</evidence>
<keyword evidence="7 11" id="KW-0238">DNA-binding</keyword>
<dbReference type="InterPro" id="IPR009057">
    <property type="entry name" value="Homeodomain-like_sf"/>
</dbReference>
<evidence type="ECO:0000256" key="9">
    <source>
        <dbReference type="ARBA" id="ARBA00023163"/>
    </source>
</evidence>
<evidence type="ECO:0000256" key="7">
    <source>
        <dbReference type="ARBA" id="ARBA00023125"/>
    </source>
</evidence>
<dbReference type="NCBIfam" id="TIGR01557">
    <property type="entry name" value="myb_SHAQKYF"/>
    <property type="match status" value="1"/>
</dbReference>
<comment type="subcellular location">
    <subcellularLocation>
        <location evidence="1 11">Nucleus</location>
    </subcellularLocation>
</comment>
<dbReference type="FunFam" id="1.10.10.60:FF:000007">
    <property type="entry name" value="Two-component response regulator"/>
    <property type="match status" value="1"/>
</dbReference>
<protein>
    <recommendedName>
        <fullName evidence="11">Two-component response regulator</fullName>
    </recommendedName>
</protein>
<dbReference type="CDD" id="cd17584">
    <property type="entry name" value="REC_typeB_ARR-like"/>
    <property type="match status" value="1"/>
</dbReference>